<feature type="region of interest" description="Disordered" evidence="11">
    <location>
        <begin position="76"/>
        <end position="101"/>
    </location>
</feature>
<dbReference type="InterPro" id="IPR011011">
    <property type="entry name" value="Znf_FYVE_PHD"/>
</dbReference>
<reference evidence="14" key="1">
    <citation type="journal article" date="2019" name="Nat. Commun.">
        <title>Genome-wide association mapping of date palm fruit traits.</title>
        <authorList>
            <person name="Hazzouri K.M."/>
            <person name="Gros-Balthazard M."/>
            <person name="Flowers J.M."/>
            <person name="Copetti D."/>
            <person name="Lemansour A."/>
            <person name="Lebrun M."/>
            <person name="Masmoudi K."/>
            <person name="Ferrand S."/>
            <person name="Dhar M.I."/>
            <person name="Fresquez Z.A."/>
            <person name="Rosas U."/>
            <person name="Zhang J."/>
            <person name="Talag J."/>
            <person name="Lee S."/>
            <person name="Kudrna D."/>
            <person name="Powell R.F."/>
            <person name="Leitch I.J."/>
            <person name="Krueger R.R."/>
            <person name="Wing R.A."/>
            <person name="Amiri K.M.A."/>
            <person name="Purugganan M.D."/>
        </authorList>
    </citation>
    <scope>NUCLEOTIDE SEQUENCE [LARGE SCALE GENOMIC DNA]</scope>
    <source>
        <strain evidence="14">cv. Khalas</strain>
    </source>
</reference>
<dbReference type="GO" id="GO:0000785">
    <property type="term" value="C:chromatin"/>
    <property type="evidence" value="ECO:0007669"/>
    <property type="project" value="TreeGrafter"/>
</dbReference>
<keyword evidence="4" id="KW-0808">Transferase</keyword>
<dbReference type="PANTHER" id="PTHR10782">
    <property type="entry name" value="ZINC FINGER MIZ DOMAIN-CONTAINING PROTEIN"/>
    <property type="match status" value="1"/>
</dbReference>
<sequence>MSLDKLVCFRIKELKDVLTQLGLAKQGKKQELVDRILALLSDEQVSKSHGWTTKISVGKEQVAKIIDDTYRKVRAPGATDLAPRNQSGSVNNVEPKKEVNDHPKLDMKVRCPCSNSLLMESMIKCEESRCQVWQHLNCVIIPENPMEGALPEIPPHFYCEICRINRADPFWLTIAHPLLPVKLASSSVADDGTNAVQSDDMTFILSRADRDMLQRTEFDLQIWCILLNDKVPFRMQWPLYADLRVNGILVRTTNRTGSQQLGINGRDDGPVITTFCREGTNEICLSRCDARIFCLGIRIARRRTIQEVLNLVPKEEDGEQFGDALARVCRCVGGGTATDDADSDRDIEVVADSVTVDLRCPMTQSRMKIAGRFRPCAHMGCFDLESFVELNQRSRKWQCPICLRNYSLENIIMDPYFNHITYLMRNCGEDVNEIDVKLDGSWRVKNVGEHKDLGKWHLPDGSLYVANNVEVKPDVDIMKQIKTEGFSEGHNSLKLGIKKNHNGIWEVSKPEDIGHPSSENHVLENFENHCQDVIPMSGSPTGSYRDGEDPSANQEGRGHYDFSVNNGHELDCLSVDIDPTFIIEDKIFSAPLNDANIIVLSDSDEDNVTLISSRTAYDTGPADDTRISFPISHPGAPGTNSEELGLRTSGTSGLGFFNNDNDDFGLPLWPLQSCPQTGPGFQLFGTDSNVSDALVDVQQHSRGCSSLNEYDLASGGGLGETSQAHVLSTGHSYAEVNGGLVDNPLAIGDNDPSLQIYLPSQPTVVAEQAETSNHGKMVNGVHSDDWISLTLGDANGGDVDPASTNEFCSTQQESGINSLANAASMLQSMDDGRVNKTSSRQRSYGPFSPPRQPRSVRPRLYLSIDTDSD</sequence>
<evidence type="ECO:0000256" key="11">
    <source>
        <dbReference type="SAM" id="MobiDB-lite"/>
    </source>
</evidence>
<dbReference type="PROSITE" id="PS01359">
    <property type="entry name" value="ZF_PHD_1"/>
    <property type="match status" value="1"/>
</dbReference>
<evidence type="ECO:0000256" key="4">
    <source>
        <dbReference type="ARBA" id="ARBA00022679"/>
    </source>
</evidence>
<dbReference type="Pfam" id="PF02037">
    <property type="entry name" value="SAP"/>
    <property type="match status" value="1"/>
</dbReference>
<keyword evidence="7" id="KW-0833">Ubl conjugation pathway</keyword>
<dbReference type="OrthoDB" id="682531at2759"/>
<dbReference type="SUPFAM" id="SSF68906">
    <property type="entry name" value="SAP domain"/>
    <property type="match status" value="1"/>
</dbReference>
<keyword evidence="9" id="KW-0539">Nucleus</keyword>
<reference evidence="15 16" key="2">
    <citation type="submission" date="2025-04" db="UniProtKB">
        <authorList>
            <consortium name="RefSeq"/>
        </authorList>
    </citation>
    <scope>IDENTIFICATION</scope>
    <source>
        <tissue evidence="15 16">Young leaves</tissue>
    </source>
</reference>
<dbReference type="InterPro" id="IPR004181">
    <property type="entry name" value="Znf_MIZ"/>
</dbReference>
<gene>
    <name evidence="15 16" type="primary">LOC103702873</name>
</gene>
<dbReference type="Gene3D" id="3.30.40.10">
    <property type="entry name" value="Zinc/RING finger domain, C3HC4 (zinc finger)"/>
    <property type="match status" value="2"/>
</dbReference>
<evidence type="ECO:0000256" key="8">
    <source>
        <dbReference type="ARBA" id="ARBA00022833"/>
    </source>
</evidence>
<dbReference type="Pfam" id="PF02891">
    <property type="entry name" value="zf-MIZ"/>
    <property type="match status" value="1"/>
</dbReference>
<keyword evidence="14" id="KW-1185">Reference proteome</keyword>
<evidence type="ECO:0000256" key="10">
    <source>
        <dbReference type="PROSITE-ProRule" id="PRU00452"/>
    </source>
</evidence>
<proteinExistence type="inferred from homology"/>
<dbReference type="SMART" id="SM00249">
    <property type="entry name" value="PHD"/>
    <property type="match status" value="2"/>
</dbReference>
<dbReference type="SMART" id="SM00513">
    <property type="entry name" value="SAP"/>
    <property type="match status" value="1"/>
</dbReference>
<dbReference type="KEGG" id="pda:103702873"/>
<evidence type="ECO:0000313" key="16">
    <source>
        <dbReference type="RefSeq" id="XP_008783726.1"/>
    </source>
</evidence>
<evidence type="ECO:0000256" key="7">
    <source>
        <dbReference type="ARBA" id="ARBA00022786"/>
    </source>
</evidence>
<dbReference type="Proteomes" id="UP000228380">
    <property type="component" value="Chromosome 3"/>
</dbReference>
<dbReference type="RefSeq" id="XP_008783726.1">
    <property type="nucleotide sequence ID" value="XM_008785504.3"/>
</dbReference>
<feature type="domain" description="SAP" evidence="12">
    <location>
        <begin position="6"/>
        <end position="40"/>
    </location>
</feature>
<evidence type="ECO:0000256" key="1">
    <source>
        <dbReference type="ARBA" id="ARBA00004123"/>
    </source>
</evidence>
<dbReference type="InterPro" id="IPR019786">
    <property type="entry name" value="Zinc_finger_PHD-type_CS"/>
</dbReference>
<dbReference type="GO" id="GO:0005634">
    <property type="term" value="C:nucleus"/>
    <property type="evidence" value="ECO:0007669"/>
    <property type="project" value="UniProtKB-SubCell"/>
</dbReference>
<comment type="pathway">
    <text evidence="2">Protein modification; protein sumoylation.</text>
</comment>
<dbReference type="GO" id="GO:0008270">
    <property type="term" value="F:zinc ion binding"/>
    <property type="evidence" value="ECO:0007669"/>
    <property type="project" value="UniProtKB-KW"/>
</dbReference>
<keyword evidence="8" id="KW-0862">Zinc</keyword>
<dbReference type="SUPFAM" id="SSF57903">
    <property type="entry name" value="FYVE/PHD zinc finger"/>
    <property type="match status" value="1"/>
</dbReference>
<dbReference type="UniPathway" id="UPA00886"/>
<organism evidence="14 16">
    <name type="scientific">Phoenix dactylifera</name>
    <name type="common">Date palm</name>
    <dbReference type="NCBI Taxonomy" id="42345"/>
    <lineage>
        <taxon>Eukaryota</taxon>
        <taxon>Viridiplantae</taxon>
        <taxon>Streptophyta</taxon>
        <taxon>Embryophyta</taxon>
        <taxon>Tracheophyta</taxon>
        <taxon>Spermatophyta</taxon>
        <taxon>Magnoliopsida</taxon>
        <taxon>Liliopsida</taxon>
        <taxon>Arecaceae</taxon>
        <taxon>Coryphoideae</taxon>
        <taxon>Phoeniceae</taxon>
        <taxon>Phoenix</taxon>
    </lineage>
</organism>
<evidence type="ECO:0000313" key="15">
    <source>
        <dbReference type="RefSeq" id="XP_008783725.1"/>
    </source>
</evidence>
<dbReference type="InterPro" id="IPR003034">
    <property type="entry name" value="SAP_dom"/>
</dbReference>
<evidence type="ECO:0000256" key="2">
    <source>
        <dbReference type="ARBA" id="ARBA00004718"/>
    </source>
</evidence>
<evidence type="ECO:0000256" key="6">
    <source>
        <dbReference type="ARBA" id="ARBA00022771"/>
    </source>
</evidence>
<dbReference type="GeneID" id="103702873"/>
<dbReference type="InterPro" id="IPR036361">
    <property type="entry name" value="SAP_dom_sf"/>
</dbReference>
<dbReference type="GO" id="GO:0016925">
    <property type="term" value="P:protein sumoylation"/>
    <property type="evidence" value="ECO:0007669"/>
    <property type="project" value="UniProtKB-UniPathway"/>
</dbReference>
<comment type="similarity">
    <text evidence="3">Belongs to the PIAS family.</text>
</comment>
<dbReference type="InterPro" id="IPR001965">
    <property type="entry name" value="Znf_PHD"/>
</dbReference>
<dbReference type="Gene3D" id="1.10.720.30">
    <property type="entry name" value="SAP domain"/>
    <property type="match status" value="1"/>
</dbReference>
<dbReference type="RefSeq" id="XP_008783725.1">
    <property type="nucleotide sequence ID" value="XM_008785503.3"/>
</dbReference>
<dbReference type="PROSITE" id="PS51044">
    <property type="entry name" value="ZF_SP_RING"/>
    <property type="match status" value="1"/>
</dbReference>
<feature type="domain" description="SP-RING-type" evidence="13">
    <location>
        <begin position="343"/>
        <end position="426"/>
    </location>
</feature>
<evidence type="ECO:0000259" key="12">
    <source>
        <dbReference type="PROSITE" id="PS50800"/>
    </source>
</evidence>
<keyword evidence="5" id="KW-0479">Metal-binding</keyword>
<dbReference type="CDD" id="cd15570">
    <property type="entry name" value="PHD_Bye1p_SIZ1_like"/>
    <property type="match status" value="1"/>
</dbReference>
<feature type="region of interest" description="Disordered" evidence="11">
    <location>
        <begin position="831"/>
        <end position="869"/>
    </location>
</feature>
<dbReference type="PANTHER" id="PTHR10782:SF102">
    <property type="entry name" value="E3 SUMO-PROTEIN LIGASE SIZ1"/>
    <property type="match status" value="1"/>
</dbReference>
<evidence type="ECO:0000259" key="13">
    <source>
        <dbReference type="PROSITE" id="PS51044"/>
    </source>
</evidence>
<evidence type="ECO:0000256" key="5">
    <source>
        <dbReference type="ARBA" id="ARBA00022723"/>
    </source>
</evidence>
<accession>A0A8B7BRG1</accession>
<evidence type="ECO:0000313" key="14">
    <source>
        <dbReference type="Proteomes" id="UP000228380"/>
    </source>
</evidence>
<evidence type="ECO:0000256" key="3">
    <source>
        <dbReference type="ARBA" id="ARBA00005383"/>
    </source>
</evidence>
<dbReference type="InterPro" id="IPR013083">
    <property type="entry name" value="Znf_RING/FYVE/PHD"/>
</dbReference>
<keyword evidence="6 10" id="KW-0863">Zinc-finger</keyword>
<evidence type="ECO:0000256" key="9">
    <source>
        <dbReference type="ARBA" id="ARBA00023242"/>
    </source>
</evidence>
<protein>
    <submittedName>
        <fullName evidence="15 16">E3 SUMO-protein ligase SIZ1-like isoform X1</fullName>
    </submittedName>
</protein>
<dbReference type="PROSITE" id="PS50800">
    <property type="entry name" value="SAP"/>
    <property type="match status" value="1"/>
</dbReference>
<comment type="subcellular location">
    <subcellularLocation>
        <location evidence="1">Nucleus</location>
    </subcellularLocation>
</comment>
<dbReference type="AlphaFoldDB" id="A0A8B7BRG1"/>
<dbReference type="GO" id="GO:0061665">
    <property type="term" value="F:SUMO ligase activity"/>
    <property type="evidence" value="ECO:0007669"/>
    <property type="project" value="TreeGrafter"/>
</dbReference>
<name>A0A8B7BRG1_PHODC</name>